<feature type="region of interest" description="Disordered" evidence="1">
    <location>
        <begin position="64"/>
        <end position="117"/>
    </location>
</feature>
<proteinExistence type="predicted"/>
<dbReference type="Proteomes" id="UP000026960">
    <property type="component" value="Chromosome 1"/>
</dbReference>
<dbReference type="PaxDb" id="65489-OBART01G28230.1"/>
<evidence type="ECO:0000313" key="3">
    <source>
        <dbReference type="Proteomes" id="UP000026960"/>
    </source>
</evidence>
<reference evidence="2" key="1">
    <citation type="journal article" date="2009" name="Rice">
        <title>De Novo Next Generation Sequencing of Plant Genomes.</title>
        <authorList>
            <person name="Rounsley S."/>
            <person name="Marri P.R."/>
            <person name="Yu Y."/>
            <person name="He R."/>
            <person name="Sisneros N."/>
            <person name="Goicoechea J.L."/>
            <person name="Lee S.J."/>
            <person name="Angelova A."/>
            <person name="Kudrna D."/>
            <person name="Luo M."/>
            <person name="Affourtit J."/>
            <person name="Desany B."/>
            <person name="Knight J."/>
            <person name="Niazi F."/>
            <person name="Egholm M."/>
            <person name="Wing R.A."/>
        </authorList>
    </citation>
    <scope>NUCLEOTIDE SEQUENCE [LARGE SCALE GENOMIC DNA]</scope>
    <source>
        <strain evidence="2">cv. IRGC 105608</strain>
    </source>
</reference>
<reference evidence="2" key="2">
    <citation type="submission" date="2015-03" db="UniProtKB">
        <authorList>
            <consortium name="EnsemblPlants"/>
        </authorList>
    </citation>
    <scope>IDENTIFICATION</scope>
</reference>
<dbReference type="EnsemblPlants" id="OBART01G28230.1">
    <property type="protein sequence ID" value="OBART01G28230.1"/>
    <property type="gene ID" value="OBART01G28230"/>
</dbReference>
<name>A0A0D3ET37_9ORYZ</name>
<protein>
    <submittedName>
        <fullName evidence="2">Uncharacterized protein</fullName>
    </submittedName>
</protein>
<dbReference type="HOGENOM" id="CLU_1848152_0_0_1"/>
<dbReference type="Gramene" id="OBART01G28230.1">
    <property type="protein sequence ID" value="OBART01G28230.1"/>
    <property type="gene ID" value="OBART01G28230"/>
</dbReference>
<feature type="compositionally biased region" description="Basic and acidic residues" evidence="1">
    <location>
        <begin position="1"/>
        <end position="12"/>
    </location>
</feature>
<keyword evidence="3" id="KW-1185">Reference proteome</keyword>
<organism evidence="2">
    <name type="scientific">Oryza barthii</name>
    <dbReference type="NCBI Taxonomy" id="65489"/>
    <lineage>
        <taxon>Eukaryota</taxon>
        <taxon>Viridiplantae</taxon>
        <taxon>Streptophyta</taxon>
        <taxon>Embryophyta</taxon>
        <taxon>Tracheophyta</taxon>
        <taxon>Spermatophyta</taxon>
        <taxon>Magnoliopsida</taxon>
        <taxon>Liliopsida</taxon>
        <taxon>Poales</taxon>
        <taxon>Poaceae</taxon>
        <taxon>BOP clade</taxon>
        <taxon>Oryzoideae</taxon>
        <taxon>Oryzeae</taxon>
        <taxon>Oryzinae</taxon>
        <taxon>Oryza</taxon>
    </lineage>
</organism>
<evidence type="ECO:0000313" key="2">
    <source>
        <dbReference type="EnsemblPlants" id="OBART01G28230.1"/>
    </source>
</evidence>
<evidence type="ECO:0000256" key="1">
    <source>
        <dbReference type="SAM" id="MobiDB-lite"/>
    </source>
</evidence>
<dbReference type="AlphaFoldDB" id="A0A0D3ET37"/>
<accession>A0A0D3ET37</accession>
<sequence>MKRRPGEREKPLAPKSFSPDPLSIRQRASGTTVVWRATFAGWGAHPRAAPSHATASVVRLGGRANGDEHRVARTSSAGGATPSRRFPSLARDGGGVLQDSARTGNLTRLRGGEGKPLKPMSGFAFGSSPLLNAFSPFCL</sequence>
<feature type="region of interest" description="Disordered" evidence="1">
    <location>
        <begin position="1"/>
        <end position="27"/>
    </location>
</feature>